<keyword evidence="1" id="KW-0597">Phosphoprotein</keyword>
<accession>A0A1B1UQU1</accession>
<evidence type="ECO:0000313" key="3">
    <source>
        <dbReference type="EMBL" id="ANW05093.1"/>
    </source>
</evidence>
<feature type="modified residue" description="4-aspartylphosphate" evidence="1">
    <location>
        <position position="62"/>
    </location>
</feature>
<dbReference type="Gene3D" id="3.40.50.2300">
    <property type="match status" value="1"/>
</dbReference>
<evidence type="ECO:0000259" key="2">
    <source>
        <dbReference type="PROSITE" id="PS50110"/>
    </source>
</evidence>
<dbReference type="Pfam" id="PF00072">
    <property type="entry name" value="Response_reg"/>
    <property type="match status" value="1"/>
</dbReference>
<sequence length="126" mass="13699">MDRASHDGMPRDVLVVEDDPIIALDFEDTILGFGVKTVRIAANVAKALELIAHRPPEFALLDVSLIREKSFAVAERLEVLKIPFAFVTGYGADATLPAAFAAKPRLPKPCSTEALEALLKNCRVMP</sequence>
<proteinExistence type="predicted"/>
<dbReference type="EMBL" id="CP016428">
    <property type="protein sequence ID" value="ANW05093.1"/>
    <property type="molecule type" value="Genomic_DNA"/>
</dbReference>
<dbReference type="PROSITE" id="PS50110">
    <property type="entry name" value="RESPONSE_REGULATORY"/>
    <property type="match status" value="1"/>
</dbReference>
<dbReference type="SMART" id="SM00448">
    <property type="entry name" value="REC"/>
    <property type="match status" value="1"/>
</dbReference>
<dbReference type="InterPro" id="IPR001789">
    <property type="entry name" value="Sig_transdc_resp-reg_receiver"/>
</dbReference>
<dbReference type="AlphaFoldDB" id="A0A1B1UQU1"/>
<dbReference type="STRING" id="1274631.LMTR13_38120"/>
<name>A0A1B1UQU1_9BRAD</name>
<dbReference type="SUPFAM" id="SSF52172">
    <property type="entry name" value="CheY-like"/>
    <property type="match status" value="1"/>
</dbReference>
<gene>
    <name evidence="3" type="ORF">LMTR13_38120</name>
</gene>
<dbReference type="Proteomes" id="UP000092839">
    <property type="component" value="Chromosome"/>
</dbReference>
<evidence type="ECO:0000313" key="4">
    <source>
        <dbReference type="Proteomes" id="UP000092839"/>
    </source>
</evidence>
<dbReference type="OrthoDB" id="582170at2"/>
<dbReference type="GO" id="GO:0000160">
    <property type="term" value="P:phosphorelay signal transduction system"/>
    <property type="evidence" value="ECO:0007669"/>
    <property type="project" value="InterPro"/>
</dbReference>
<keyword evidence="4" id="KW-1185">Reference proteome</keyword>
<protein>
    <recommendedName>
        <fullName evidence="2">Response regulatory domain-containing protein</fullName>
    </recommendedName>
</protein>
<reference evidence="3 4" key="1">
    <citation type="submission" date="2016-07" db="EMBL/GenBank/DDBJ databases">
        <title>Complete genome sequence of Bradyrhizobium icense LMTR 13T, a potential inoculant strain isolated from lima bean (Phaseolus lunatus) in Peru.</title>
        <authorList>
            <person name="Ormeno-Orrillo E."/>
            <person name="Duran D."/>
            <person name="Rogel M.A."/>
            <person name="Rey L."/>
            <person name="Imperial J."/>
            <person name="Ruiz-Argueso T."/>
            <person name="Martinez-Romero E."/>
        </authorList>
    </citation>
    <scope>NUCLEOTIDE SEQUENCE [LARGE SCALE GENOMIC DNA]</scope>
    <source>
        <strain evidence="3 4">LMTR 13</strain>
    </source>
</reference>
<organism evidence="3 4">
    <name type="scientific">Bradyrhizobium icense</name>
    <dbReference type="NCBI Taxonomy" id="1274631"/>
    <lineage>
        <taxon>Bacteria</taxon>
        <taxon>Pseudomonadati</taxon>
        <taxon>Pseudomonadota</taxon>
        <taxon>Alphaproteobacteria</taxon>
        <taxon>Hyphomicrobiales</taxon>
        <taxon>Nitrobacteraceae</taxon>
        <taxon>Bradyrhizobium</taxon>
    </lineage>
</organism>
<evidence type="ECO:0000256" key="1">
    <source>
        <dbReference type="PROSITE-ProRule" id="PRU00169"/>
    </source>
</evidence>
<dbReference type="InterPro" id="IPR011006">
    <property type="entry name" value="CheY-like_superfamily"/>
</dbReference>
<feature type="domain" description="Response regulatory" evidence="2">
    <location>
        <begin position="12"/>
        <end position="123"/>
    </location>
</feature>
<dbReference type="RefSeq" id="WP_065732226.1">
    <property type="nucleotide sequence ID" value="NZ_CP016428.1"/>
</dbReference>
<dbReference type="KEGG" id="bic:LMTR13_38120"/>